<dbReference type="Gene3D" id="3.40.50.2300">
    <property type="match status" value="2"/>
</dbReference>
<dbReference type="InterPro" id="IPR028082">
    <property type="entry name" value="Peripla_BP_I"/>
</dbReference>
<dbReference type="Proteomes" id="UP000501168">
    <property type="component" value="Chromosome"/>
</dbReference>
<evidence type="ECO:0000256" key="3">
    <source>
        <dbReference type="ARBA" id="ARBA00023163"/>
    </source>
</evidence>
<dbReference type="InParanoid" id="A0A6G9I992"/>
<dbReference type="SUPFAM" id="SSF53822">
    <property type="entry name" value="Periplasmic binding protein-like I"/>
    <property type="match status" value="1"/>
</dbReference>
<gene>
    <name evidence="5" type="ORF">IPMB12_01265</name>
</gene>
<dbReference type="RefSeq" id="WP_166914169.1">
    <property type="nucleotide sequence ID" value="NZ_CP050253.1"/>
</dbReference>
<protein>
    <submittedName>
        <fullName evidence="5">Substrate-binding domain-containing protein</fullName>
    </submittedName>
</protein>
<keyword evidence="6" id="KW-1185">Reference proteome</keyword>
<evidence type="ECO:0000259" key="4">
    <source>
        <dbReference type="Pfam" id="PF13377"/>
    </source>
</evidence>
<dbReference type="KEGG" id="orb:IPMB12_01265"/>
<keyword evidence="2" id="KW-0238">DNA-binding</keyword>
<evidence type="ECO:0000256" key="1">
    <source>
        <dbReference type="ARBA" id="ARBA00023015"/>
    </source>
</evidence>
<organism evidence="5 6">
    <name type="scientific">Zophobihabitans entericus</name>
    <dbReference type="NCBI Taxonomy" id="1635327"/>
    <lineage>
        <taxon>Bacteria</taxon>
        <taxon>Pseudomonadati</taxon>
        <taxon>Pseudomonadota</taxon>
        <taxon>Gammaproteobacteria</taxon>
        <taxon>Orbales</taxon>
        <taxon>Orbaceae</taxon>
        <taxon>Zophobihabitans</taxon>
    </lineage>
</organism>
<dbReference type="InterPro" id="IPR046335">
    <property type="entry name" value="LacI/GalR-like_sensor"/>
</dbReference>
<evidence type="ECO:0000256" key="2">
    <source>
        <dbReference type="ARBA" id="ARBA00023125"/>
    </source>
</evidence>
<keyword evidence="3" id="KW-0804">Transcription</keyword>
<name>A0A6G9I992_9GAMM</name>
<evidence type="ECO:0000313" key="5">
    <source>
        <dbReference type="EMBL" id="QIQ20427.1"/>
    </source>
</evidence>
<dbReference type="GO" id="GO:0003677">
    <property type="term" value="F:DNA binding"/>
    <property type="evidence" value="ECO:0007669"/>
    <property type="project" value="UniProtKB-KW"/>
</dbReference>
<dbReference type="EMBL" id="CP050253">
    <property type="protein sequence ID" value="QIQ20427.1"/>
    <property type="molecule type" value="Genomic_DNA"/>
</dbReference>
<evidence type="ECO:0000313" key="6">
    <source>
        <dbReference type="Proteomes" id="UP000501168"/>
    </source>
</evidence>
<sequence length="73" mass="7969">MRCKIKISEQLAVIGFSDFSSSALAYPAISTIFIDKHVVGVHAADMLVDKIEGKAVEQKMVDVGFKLIARETT</sequence>
<proteinExistence type="predicted"/>
<dbReference type="AlphaFoldDB" id="A0A6G9I992"/>
<keyword evidence="1" id="KW-0805">Transcription regulation</keyword>
<accession>A0A6G9I992</accession>
<reference evidence="5 6" key="1">
    <citation type="submission" date="2020-03" db="EMBL/GenBank/DDBJ databases">
        <title>Complete genome sequence of Orbus sp. IPMB12 (BCRC 80908).</title>
        <authorList>
            <person name="Lo W.-S."/>
            <person name="Chang T.-H."/>
            <person name="Kuo C.-H."/>
        </authorList>
    </citation>
    <scope>NUCLEOTIDE SEQUENCE [LARGE SCALE GENOMIC DNA]</scope>
    <source>
        <strain evidence="5 6">IPMB12</strain>
    </source>
</reference>
<dbReference type="Pfam" id="PF13377">
    <property type="entry name" value="Peripla_BP_3"/>
    <property type="match status" value="1"/>
</dbReference>
<feature type="domain" description="Transcriptional regulator LacI/GalR-like sensor" evidence="4">
    <location>
        <begin position="2"/>
        <end position="73"/>
    </location>
</feature>